<evidence type="ECO:0000313" key="2">
    <source>
        <dbReference type="EMBL" id="QQP40093.1"/>
    </source>
</evidence>
<keyword evidence="3" id="KW-1185">Reference proteome</keyword>
<dbReference type="AlphaFoldDB" id="A0A7T8GYA4"/>
<protein>
    <recommendedName>
        <fullName evidence="1">Reverse transcriptase domain-containing protein</fullName>
    </recommendedName>
</protein>
<dbReference type="Pfam" id="PF00078">
    <property type="entry name" value="RVT_1"/>
    <property type="match status" value="1"/>
</dbReference>
<dbReference type="PANTHER" id="PTHR31635">
    <property type="entry name" value="REVERSE TRANSCRIPTASE DOMAIN-CONTAINING PROTEIN-RELATED"/>
    <property type="match status" value="1"/>
</dbReference>
<evidence type="ECO:0000313" key="3">
    <source>
        <dbReference type="Proteomes" id="UP000595437"/>
    </source>
</evidence>
<organism evidence="2 3">
    <name type="scientific">Caligus rogercresseyi</name>
    <name type="common">Sea louse</name>
    <dbReference type="NCBI Taxonomy" id="217165"/>
    <lineage>
        <taxon>Eukaryota</taxon>
        <taxon>Metazoa</taxon>
        <taxon>Ecdysozoa</taxon>
        <taxon>Arthropoda</taxon>
        <taxon>Crustacea</taxon>
        <taxon>Multicrustacea</taxon>
        <taxon>Hexanauplia</taxon>
        <taxon>Copepoda</taxon>
        <taxon>Siphonostomatoida</taxon>
        <taxon>Caligidae</taxon>
        <taxon>Caligus</taxon>
    </lineage>
</organism>
<dbReference type="OrthoDB" id="6625366at2759"/>
<gene>
    <name evidence="2" type="ORF">FKW44_014027</name>
</gene>
<dbReference type="Proteomes" id="UP000595437">
    <property type="component" value="Chromosome 9"/>
</dbReference>
<sequence>MMHVACICHALIRVAELVRYEFPLVDELISEIKKVFVKAPRRKKALAASGRGTWLEAAFYYCDHFNRIGHFIESLNDDSLAIVKAKKLLKDPKLPGQLAFIKGNFTQLVRAILSLQERLPLTESIEILDRVQMQLTVEPFASKLNSVLEKNLDFERIKFYNIIMKRETLELKDDPKLPFLFSCASNTSVDCERVFTKLKSLLSDQRTSLTERHAKYGAIITIDFSKTFNSISHNFIFKAIKKFLPRKYFNSIRSLLYNGLSTIVIDGQQSDPIILGRSCRTGGQVSPLLFVASLELLSTLIKRKYGGFGVLMNKSKHLVDLYGTRKFSGNTHK</sequence>
<dbReference type="InterPro" id="IPR000477">
    <property type="entry name" value="RT_dom"/>
</dbReference>
<evidence type="ECO:0000259" key="1">
    <source>
        <dbReference type="Pfam" id="PF00078"/>
    </source>
</evidence>
<accession>A0A7T8GYA4</accession>
<dbReference type="PANTHER" id="PTHR31635:SF196">
    <property type="entry name" value="REVERSE TRANSCRIPTASE DOMAIN-CONTAINING PROTEIN-RELATED"/>
    <property type="match status" value="1"/>
</dbReference>
<reference evidence="3" key="1">
    <citation type="submission" date="2021-01" db="EMBL/GenBank/DDBJ databases">
        <title>Caligus Genome Assembly.</title>
        <authorList>
            <person name="Gallardo-Escarate C."/>
        </authorList>
    </citation>
    <scope>NUCLEOTIDE SEQUENCE [LARGE SCALE GENOMIC DNA]</scope>
</reference>
<feature type="domain" description="Reverse transcriptase" evidence="1">
    <location>
        <begin position="200"/>
        <end position="305"/>
    </location>
</feature>
<proteinExistence type="predicted"/>
<dbReference type="EMBL" id="CP045898">
    <property type="protein sequence ID" value="QQP40093.1"/>
    <property type="molecule type" value="Genomic_DNA"/>
</dbReference>
<name>A0A7T8GYA4_CALRO</name>